<reference evidence="1" key="1">
    <citation type="submission" date="2021-02" db="EMBL/GenBank/DDBJ databases">
        <authorList>
            <person name="Dougan E. K."/>
            <person name="Rhodes N."/>
            <person name="Thang M."/>
            <person name="Chan C."/>
        </authorList>
    </citation>
    <scope>NUCLEOTIDE SEQUENCE</scope>
</reference>
<organism evidence="1 2">
    <name type="scientific">Polarella glacialis</name>
    <name type="common">Dinoflagellate</name>
    <dbReference type="NCBI Taxonomy" id="89957"/>
    <lineage>
        <taxon>Eukaryota</taxon>
        <taxon>Sar</taxon>
        <taxon>Alveolata</taxon>
        <taxon>Dinophyceae</taxon>
        <taxon>Suessiales</taxon>
        <taxon>Suessiaceae</taxon>
        <taxon>Polarella</taxon>
    </lineage>
</organism>
<accession>A0A813KDE3</accession>
<evidence type="ECO:0000313" key="2">
    <source>
        <dbReference type="Proteomes" id="UP000626109"/>
    </source>
</evidence>
<name>A0A813KDE3_POLGL</name>
<comment type="caution">
    <text evidence="1">The sequence shown here is derived from an EMBL/GenBank/DDBJ whole genome shotgun (WGS) entry which is preliminary data.</text>
</comment>
<proteinExistence type="predicted"/>
<gene>
    <name evidence="1" type="ORF">PGLA2088_LOCUS33111</name>
</gene>
<sequence>MEKMPREGGAHRLGLDFEDPSSNIWEMLSLVDRCSATVDVQSLASAVILMAQSSDCAEIVVDARLEVPCQRIIAGLRSSKLGTRCSLLPSRWSLQARPLRRAQSVRRKEASRHAEGRHRRAVAACTASERAGRELVSSVESVESRLAKALPCVLHNSPPKDARAQKNVVASPRYGFVTAKVTV</sequence>
<dbReference type="Proteomes" id="UP000626109">
    <property type="component" value="Unassembled WGS sequence"/>
</dbReference>
<evidence type="ECO:0000313" key="1">
    <source>
        <dbReference type="EMBL" id="CAE8704331.1"/>
    </source>
</evidence>
<dbReference type="EMBL" id="CAJNNW010030759">
    <property type="protein sequence ID" value="CAE8704331.1"/>
    <property type="molecule type" value="Genomic_DNA"/>
</dbReference>
<protein>
    <submittedName>
        <fullName evidence="1">Uncharacterized protein</fullName>
    </submittedName>
</protein>
<dbReference type="AlphaFoldDB" id="A0A813KDE3"/>